<protein>
    <submittedName>
        <fullName evidence="2">Uncharacterized protein</fullName>
    </submittedName>
</protein>
<evidence type="ECO:0000256" key="1">
    <source>
        <dbReference type="SAM" id="MobiDB-lite"/>
    </source>
</evidence>
<dbReference type="Proteomes" id="UP001232148">
    <property type="component" value="Unassembled WGS sequence"/>
</dbReference>
<dbReference type="EMBL" id="MU843052">
    <property type="protein sequence ID" value="KAK2022244.1"/>
    <property type="molecule type" value="Genomic_DNA"/>
</dbReference>
<organism evidence="2 3">
    <name type="scientific">Colletotrichum zoysiae</name>
    <dbReference type="NCBI Taxonomy" id="1216348"/>
    <lineage>
        <taxon>Eukaryota</taxon>
        <taxon>Fungi</taxon>
        <taxon>Dikarya</taxon>
        <taxon>Ascomycota</taxon>
        <taxon>Pezizomycotina</taxon>
        <taxon>Sordariomycetes</taxon>
        <taxon>Hypocreomycetidae</taxon>
        <taxon>Glomerellales</taxon>
        <taxon>Glomerellaceae</taxon>
        <taxon>Colletotrichum</taxon>
        <taxon>Colletotrichum graminicola species complex</taxon>
    </lineage>
</organism>
<feature type="region of interest" description="Disordered" evidence="1">
    <location>
        <begin position="1"/>
        <end position="77"/>
    </location>
</feature>
<accession>A0AAD9LV30</accession>
<proteinExistence type="predicted"/>
<evidence type="ECO:0000313" key="3">
    <source>
        <dbReference type="Proteomes" id="UP001232148"/>
    </source>
</evidence>
<dbReference type="AlphaFoldDB" id="A0AAD9LV30"/>
<comment type="caution">
    <text evidence="2">The sequence shown here is derived from an EMBL/GenBank/DDBJ whole genome shotgun (WGS) entry which is preliminary data.</text>
</comment>
<sequence length="125" mass="13755">MQTRHDTNKLTSNNLGRFLVPTHPALSSPTSQAREPADPPDPSYRSQTDPSTSILGKVCHASPPVPRSTPSFSHRPTERKHLHLLDHCNHRSGNRHSPCILQQAPKITGSSSCGIFWPRPPCSPI</sequence>
<feature type="compositionally biased region" description="Polar residues" evidence="1">
    <location>
        <begin position="44"/>
        <end position="54"/>
    </location>
</feature>
<evidence type="ECO:0000313" key="2">
    <source>
        <dbReference type="EMBL" id="KAK2022244.1"/>
    </source>
</evidence>
<reference evidence="2" key="1">
    <citation type="submission" date="2021-06" db="EMBL/GenBank/DDBJ databases">
        <title>Comparative genomics, transcriptomics and evolutionary studies reveal genomic signatures of adaptation to plant cell wall in hemibiotrophic fungi.</title>
        <authorList>
            <consortium name="DOE Joint Genome Institute"/>
            <person name="Baroncelli R."/>
            <person name="Diaz J.F."/>
            <person name="Benocci T."/>
            <person name="Peng M."/>
            <person name="Battaglia E."/>
            <person name="Haridas S."/>
            <person name="Andreopoulos W."/>
            <person name="Labutti K."/>
            <person name="Pangilinan J."/>
            <person name="Floch G.L."/>
            <person name="Makela M.R."/>
            <person name="Henrissat B."/>
            <person name="Grigoriev I.V."/>
            <person name="Crouch J.A."/>
            <person name="De Vries R.P."/>
            <person name="Sukno S.A."/>
            <person name="Thon M.R."/>
        </authorList>
    </citation>
    <scope>NUCLEOTIDE SEQUENCE</scope>
    <source>
        <strain evidence="2">MAFF235873</strain>
    </source>
</reference>
<keyword evidence="3" id="KW-1185">Reference proteome</keyword>
<gene>
    <name evidence="2" type="ORF">LX32DRAFT_203913</name>
</gene>
<name>A0AAD9LV30_9PEZI</name>